<dbReference type="EMBL" id="UINC01000752">
    <property type="protein sequence ID" value="SUZ60570.1"/>
    <property type="molecule type" value="Genomic_DNA"/>
</dbReference>
<reference evidence="2" key="1">
    <citation type="submission" date="2018-05" db="EMBL/GenBank/DDBJ databases">
        <authorList>
            <person name="Lanie J.A."/>
            <person name="Ng W.-L."/>
            <person name="Kazmierczak K.M."/>
            <person name="Andrzejewski T.M."/>
            <person name="Davidsen T.M."/>
            <person name="Wayne K.J."/>
            <person name="Tettelin H."/>
            <person name="Glass J.I."/>
            <person name="Rusch D."/>
            <person name="Podicherti R."/>
            <person name="Tsui H.-C.T."/>
            <person name="Winkler M.E."/>
        </authorList>
    </citation>
    <scope>NUCLEOTIDE SEQUENCE</scope>
</reference>
<sequence>MRITTLAAVGICIGILNIQMAGAQSGGKQIIGRDPASTMPFSPAVVAGDFIYLSGSLSREGNFTEQAHAVFERLGQVLEQAGAGFDRVAAVTVYLKDTSDFQAMNEVFREYWPTEPPTRSTIQADFVTPDALLEVSMVAIKPGAERTIIKPDDWAENVNPYSYAIKSGDTLFLAHLVGRNYRDNSNVEGGIQAETEAIFEAARQLLAEAGMSLANVVSSRVFLGDFDMFADMNATYREQWPDFPPARATVLASGPGSSPLGITLVAVKGERERIVRPNPDGTPGRVSSILSHAVRVGNRLYLSGMLGVNDETRTDTQAQTREALATIGRTLDAAGFGFEHLVDGIVYLTDMSEWGEMNVAYVDAIGKDFPARAAVGTGLVSSDGRVEIMFTAVR</sequence>
<dbReference type="SUPFAM" id="SSF55298">
    <property type="entry name" value="YjgF-like"/>
    <property type="match status" value="3"/>
</dbReference>
<dbReference type="Pfam" id="PF01042">
    <property type="entry name" value="Ribonuc_L-PSP"/>
    <property type="match status" value="3"/>
</dbReference>
<proteinExistence type="inferred from homology"/>
<evidence type="ECO:0000313" key="2">
    <source>
        <dbReference type="EMBL" id="SUZ60570.1"/>
    </source>
</evidence>
<comment type="similarity">
    <text evidence="1">Belongs to the RutC family.</text>
</comment>
<accession>A0A381P141</accession>
<organism evidence="2">
    <name type="scientific">marine metagenome</name>
    <dbReference type="NCBI Taxonomy" id="408172"/>
    <lineage>
        <taxon>unclassified sequences</taxon>
        <taxon>metagenomes</taxon>
        <taxon>ecological metagenomes</taxon>
    </lineage>
</organism>
<dbReference type="GO" id="GO:0005829">
    <property type="term" value="C:cytosol"/>
    <property type="evidence" value="ECO:0007669"/>
    <property type="project" value="TreeGrafter"/>
</dbReference>
<dbReference type="GO" id="GO:0005739">
    <property type="term" value="C:mitochondrion"/>
    <property type="evidence" value="ECO:0007669"/>
    <property type="project" value="TreeGrafter"/>
</dbReference>
<protein>
    <recommendedName>
        <fullName evidence="3">RidA family protein</fullName>
    </recommendedName>
</protein>
<dbReference type="PANTHER" id="PTHR11803">
    <property type="entry name" value="2-IMINOBUTANOATE/2-IMINOPROPANOATE DEAMINASE RIDA"/>
    <property type="match status" value="1"/>
</dbReference>
<evidence type="ECO:0008006" key="3">
    <source>
        <dbReference type="Google" id="ProtNLM"/>
    </source>
</evidence>
<gene>
    <name evidence="2" type="ORF">METZ01_LOCUS13424</name>
</gene>
<dbReference type="CDD" id="cd00448">
    <property type="entry name" value="YjgF_YER057c_UK114_family"/>
    <property type="match status" value="3"/>
</dbReference>
<dbReference type="Gene3D" id="3.30.1330.40">
    <property type="entry name" value="RutC-like"/>
    <property type="match status" value="3"/>
</dbReference>
<dbReference type="InterPro" id="IPR035959">
    <property type="entry name" value="RutC-like_sf"/>
</dbReference>
<dbReference type="PROSITE" id="PS01094">
    <property type="entry name" value="UPF0076"/>
    <property type="match status" value="1"/>
</dbReference>
<dbReference type="PANTHER" id="PTHR11803:SF39">
    <property type="entry name" value="2-IMINOBUTANOATE_2-IMINOPROPANOATE DEAMINASE"/>
    <property type="match status" value="1"/>
</dbReference>
<dbReference type="AlphaFoldDB" id="A0A381P141"/>
<evidence type="ECO:0000256" key="1">
    <source>
        <dbReference type="ARBA" id="ARBA00010552"/>
    </source>
</evidence>
<dbReference type="InterPro" id="IPR006175">
    <property type="entry name" value="YjgF/YER057c/UK114"/>
</dbReference>
<dbReference type="GO" id="GO:0019239">
    <property type="term" value="F:deaminase activity"/>
    <property type="evidence" value="ECO:0007669"/>
    <property type="project" value="TreeGrafter"/>
</dbReference>
<dbReference type="InterPro" id="IPR019897">
    <property type="entry name" value="RidA_CS"/>
</dbReference>
<name>A0A381P141_9ZZZZ</name>